<evidence type="ECO:0000313" key="7">
    <source>
        <dbReference type="EMBL" id="GGE56662.1"/>
    </source>
</evidence>
<evidence type="ECO:0000259" key="6">
    <source>
        <dbReference type="PROSITE" id="PS51007"/>
    </source>
</evidence>
<evidence type="ECO:0000256" key="5">
    <source>
        <dbReference type="SAM" id="SignalP"/>
    </source>
</evidence>
<reference evidence="7" key="1">
    <citation type="journal article" date="2014" name="Int. J. Syst. Evol. Microbiol.">
        <title>Complete genome sequence of Corynebacterium casei LMG S-19264T (=DSM 44701T), isolated from a smear-ripened cheese.</title>
        <authorList>
            <consortium name="US DOE Joint Genome Institute (JGI-PGF)"/>
            <person name="Walter F."/>
            <person name="Albersmeier A."/>
            <person name="Kalinowski J."/>
            <person name="Ruckert C."/>
        </authorList>
    </citation>
    <scope>NUCLEOTIDE SEQUENCE</scope>
    <source>
        <strain evidence="7">CGMCC 1.16012</strain>
    </source>
</reference>
<dbReference type="Gene3D" id="1.10.760.10">
    <property type="entry name" value="Cytochrome c-like domain"/>
    <property type="match status" value="1"/>
</dbReference>
<dbReference type="RefSeq" id="WP_095594437.1">
    <property type="nucleotide sequence ID" value="NZ_BMKN01000002.1"/>
</dbReference>
<dbReference type="EMBL" id="BMKN01000002">
    <property type="protein sequence ID" value="GGE56662.1"/>
    <property type="molecule type" value="Genomic_DNA"/>
</dbReference>
<evidence type="ECO:0000313" key="8">
    <source>
        <dbReference type="Proteomes" id="UP000606730"/>
    </source>
</evidence>
<keyword evidence="8" id="KW-1185">Reference proteome</keyword>
<dbReference type="AlphaFoldDB" id="A0A917AJ04"/>
<evidence type="ECO:0000256" key="3">
    <source>
        <dbReference type="ARBA" id="ARBA00023004"/>
    </source>
</evidence>
<keyword evidence="3 4" id="KW-0408">Iron</keyword>
<proteinExistence type="predicted"/>
<dbReference type="InterPro" id="IPR036909">
    <property type="entry name" value="Cyt_c-like_dom_sf"/>
</dbReference>
<organism evidence="7 8">
    <name type="scientific">Actibacterium pelagium</name>
    <dbReference type="NCBI Taxonomy" id="2029103"/>
    <lineage>
        <taxon>Bacteria</taxon>
        <taxon>Pseudomonadati</taxon>
        <taxon>Pseudomonadota</taxon>
        <taxon>Alphaproteobacteria</taxon>
        <taxon>Rhodobacterales</taxon>
        <taxon>Roseobacteraceae</taxon>
        <taxon>Actibacterium</taxon>
    </lineage>
</organism>
<dbReference type="SUPFAM" id="SSF46626">
    <property type="entry name" value="Cytochrome c"/>
    <property type="match status" value="1"/>
</dbReference>
<reference evidence="7" key="2">
    <citation type="submission" date="2020-09" db="EMBL/GenBank/DDBJ databases">
        <authorList>
            <person name="Sun Q."/>
            <person name="Zhou Y."/>
        </authorList>
    </citation>
    <scope>NUCLEOTIDE SEQUENCE</scope>
    <source>
        <strain evidence="7">CGMCC 1.16012</strain>
    </source>
</reference>
<dbReference type="OrthoDB" id="9793634at2"/>
<accession>A0A917AJ04</accession>
<evidence type="ECO:0000256" key="2">
    <source>
        <dbReference type="ARBA" id="ARBA00022723"/>
    </source>
</evidence>
<evidence type="ECO:0000256" key="4">
    <source>
        <dbReference type="PROSITE-ProRule" id="PRU00433"/>
    </source>
</evidence>
<dbReference type="Pfam" id="PF00034">
    <property type="entry name" value="Cytochrom_C"/>
    <property type="match status" value="1"/>
</dbReference>
<dbReference type="Proteomes" id="UP000606730">
    <property type="component" value="Unassembled WGS sequence"/>
</dbReference>
<evidence type="ECO:0000256" key="1">
    <source>
        <dbReference type="ARBA" id="ARBA00022617"/>
    </source>
</evidence>
<dbReference type="GO" id="GO:0046872">
    <property type="term" value="F:metal ion binding"/>
    <property type="evidence" value="ECO:0007669"/>
    <property type="project" value="UniProtKB-KW"/>
</dbReference>
<name>A0A917AJ04_9RHOB</name>
<dbReference type="NCBIfam" id="TIGR04485">
    <property type="entry name" value="thiosulf_SoxX"/>
    <property type="match status" value="1"/>
</dbReference>
<keyword evidence="1 4" id="KW-0349">Heme</keyword>
<gene>
    <name evidence="7" type="primary">soxX</name>
    <name evidence="7" type="ORF">GCM10011517_25510</name>
</gene>
<dbReference type="InterPro" id="IPR030999">
    <property type="entry name" value="Thiosulf_SoxX"/>
</dbReference>
<dbReference type="PROSITE" id="PS51007">
    <property type="entry name" value="CYTC"/>
    <property type="match status" value="1"/>
</dbReference>
<dbReference type="GO" id="GO:0009055">
    <property type="term" value="F:electron transfer activity"/>
    <property type="evidence" value="ECO:0007669"/>
    <property type="project" value="InterPro"/>
</dbReference>
<comment type="caution">
    <text evidence="7">The sequence shown here is derived from an EMBL/GenBank/DDBJ whole genome shotgun (WGS) entry which is preliminary data.</text>
</comment>
<keyword evidence="5" id="KW-0732">Signal</keyword>
<protein>
    <submittedName>
        <fullName evidence="7">Sulfur oxidation c-type cytochrome SoxX</fullName>
    </submittedName>
</protein>
<dbReference type="InterPro" id="IPR009056">
    <property type="entry name" value="Cyt_c-like_dom"/>
</dbReference>
<feature type="domain" description="Cytochrome c" evidence="6">
    <location>
        <begin position="44"/>
        <end position="157"/>
    </location>
</feature>
<keyword evidence="2 4" id="KW-0479">Metal-binding</keyword>
<dbReference type="GO" id="GO:0020037">
    <property type="term" value="F:heme binding"/>
    <property type="evidence" value="ECO:0007669"/>
    <property type="project" value="InterPro"/>
</dbReference>
<sequence length="158" mass="16561">MKRTFVAAAVVMAGTFPALAEVVAPAAVTYADGAVAQSLTGQAGNADAGRTVMTTRGLGNCIACHQVTALEDFPFHGEVGPSLDGAGDRWTQEELRGIVANAKMMFDGTIMPAFYKKSGYVRPGDGYTGKAAKEEDLEPLLTAQQVEDVVAYLATLTE</sequence>
<feature type="signal peptide" evidence="5">
    <location>
        <begin position="1"/>
        <end position="20"/>
    </location>
</feature>
<feature type="chain" id="PRO_5037340906" evidence="5">
    <location>
        <begin position="21"/>
        <end position="158"/>
    </location>
</feature>